<sequence length="89" mass="9652">MSGRGRGGEVGGYREIRQRRRRGERGLLVRIGESDADSTSWRWSGSPQLLLPTLPDINHAVATVSKPHPPSPLKSQVSSLNTTTTTTDG</sequence>
<comment type="caution">
    <text evidence="1">The sequence shown here is derived from an EMBL/GenBank/DDBJ whole genome shotgun (WGS) entry which is preliminary data.</text>
</comment>
<proteinExistence type="predicted"/>
<evidence type="ECO:0000313" key="2">
    <source>
        <dbReference type="Proteomes" id="UP001234297"/>
    </source>
</evidence>
<reference evidence="1 2" key="1">
    <citation type="journal article" date="2022" name="Hortic Res">
        <title>A haplotype resolved chromosomal level avocado genome allows analysis of novel avocado genes.</title>
        <authorList>
            <person name="Nath O."/>
            <person name="Fletcher S.J."/>
            <person name="Hayward A."/>
            <person name="Shaw L.M."/>
            <person name="Masouleh A.K."/>
            <person name="Furtado A."/>
            <person name="Henry R.J."/>
            <person name="Mitter N."/>
        </authorList>
    </citation>
    <scope>NUCLEOTIDE SEQUENCE [LARGE SCALE GENOMIC DNA]</scope>
    <source>
        <strain evidence="2">cv. Hass</strain>
    </source>
</reference>
<gene>
    <name evidence="1" type="ORF">MRB53_007376</name>
</gene>
<dbReference type="Proteomes" id="UP001234297">
    <property type="component" value="Chromosome 2"/>
</dbReference>
<organism evidence="1 2">
    <name type="scientific">Persea americana</name>
    <name type="common">Avocado</name>
    <dbReference type="NCBI Taxonomy" id="3435"/>
    <lineage>
        <taxon>Eukaryota</taxon>
        <taxon>Viridiplantae</taxon>
        <taxon>Streptophyta</taxon>
        <taxon>Embryophyta</taxon>
        <taxon>Tracheophyta</taxon>
        <taxon>Spermatophyta</taxon>
        <taxon>Magnoliopsida</taxon>
        <taxon>Magnoliidae</taxon>
        <taxon>Laurales</taxon>
        <taxon>Lauraceae</taxon>
        <taxon>Persea</taxon>
    </lineage>
</organism>
<keyword evidence="2" id="KW-1185">Reference proteome</keyword>
<dbReference type="EMBL" id="CM056810">
    <property type="protein sequence ID" value="KAJ8645628.1"/>
    <property type="molecule type" value="Genomic_DNA"/>
</dbReference>
<accession>A0ACC2MJU8</accession>
<protein>
    <submittedName>
        <fullName evidence="1">Uncharacterized protein</fullName>
    </submittedName>
</protein>
<name>A0ACC2MJU8_PERAE</name>
<evidence type="ECO:0000313" key="1">
    <source>
        <dbReference type="EMBL" id="KAJ8645628.1"/>
    </source>
</evidence>